<comment type="similarity">
    <text evidence="1">Belongs to the short-chain dehydrogenases/reductases (SDR) family.</text>
</comment>
<dbReference type="FunFam" id="3.40.50.720:FF:000173">
    <property type="entry name" value="3-oxoacyl-[acyl-carrier protein] reductase"/>
    <property type="match status" value="1"/>
</dbReference>
<dbReference type="SMART" id="SM00822">
    <property type="entry name" value="PKS_KR"/>
    <property type="match status" value="1"/>
</dbReference>
<dbReference type="AlphaFoldDB" id="A0A1N6CZE3"/>
<sequence length="246" mass="25868">MSKKLQGQVALVVGGASGIGRAIAECFHAEGATVALADRNRDACEELAILLGASATHHRVDVADESSVQLMVDEVISHHQTIDVLVNCAGILDETPFLDMSAEKFDRMISINLRGAFLVGRYVAAEMVKQKNGRIINISSQLALKGGVGLSHYCSAKAGLLGLTKSMARELAPYGILTNAIAPGPILTPMLEGLSKEWVANKEAELPLGRFGTAEEVAPTALMLASSPDGDLYLGQTLGPNSGDVM</sequence>
<dbReference type="GO" id="GO:0016616">
    <property type="term" value="F:oxidoreductase activity, acting on the CH-OH group of donors, NAD or NADP as acceptor"/>
    <property type="evidence" value="ECO:0007669"/>
    <property type="project" value="TreeGrafter"/>
</dbReference>
<evidence type="ECO:0000313" key="5">
    <source>
        <dbReference type="Proteomes" id="UP000185024"/>
    </source>
</evidence>
<dbReference type="GO" id="GO:0006633">
    <property type="term" value="P:fatty acid biosynthetic process"/>
    <property type="evidence" value="ECO:0007669"/>
    <property type="project" value="TreeGrafter"/>
</dbReference>
<name>A0A1N6CZE3_9GAMM</name>
<dbReference type="Pfam" id="PF13561">
    <property type="entry name" value="adh_short_C2"/>
    <property type="match status" value="1"/>
</dbReference>
<accession>A0A1N6CZE3</accession>
<dbReference type="RefSeq" id="WP_074211666.1">
    <property type="nucleotide sequence ID" value="NZ_BJOI01000076.1"/>
</dbReference>
<dbReference type="InterPro" id="IPR002347">
    <property type="entry name" value="SDR_fam"/>
</dbReference>
<dbReference type="InterPro" id="IPR057326">
    <property type="entry name" value="KR_dom"/>
</dbReference>
<dbReference type="SUPFAM" id="SSF51735">
    <property type="entry name" value="NAD(P)-binding Rossmann-fold domains"/>
    <property type="match status" value="1"/>
</dbReference>
<dbReference type="PRINTS" id="PR00080">
    <property type="entry name" value="SDRFAMILY"/>
</dbReference>
<dbReference type="PANTHER" id="PTHR42760">
    <property type="entry name" value="SHORT-CHAIN DEHYDROGENASES/REDUCTASES FAMILY MEMBER"/>
    <property type="match status" value="1"/>
</dbReference>
<proteinExistence type="inferred from homology"/>
<evidence type="ECO:0000256" key="2">
    <source>
        <dbReference type="ARBA" id="ARBA00023002"/>
    </source>
</evidence>
<dbReference type="GO" id="GO:0048038">
    <property type="term" value="F:quinone binding"/>
    <property type="evidence" value="ECO:0007669"/>
    <property type="project" value="TreeGrafter"/>
</dbReference>
<feature type="domain" description="Ketoreductase" evidence="3">
    <location>
        <begin position="8"/>
        <end position="184"/>
    </location>
</feature>
<dbReference type="PRINTS" id="PR00081">
    <property type="entry name" value="GDHRDH"/>
</dbReference>
<dbReference type="GeneID" id="97278169"/>
<dbReference type="Gene3D" id="3.40.50.720">
    <property type="entry name" value="NAD(P)-binding Rossmann-like Domain"/>
    <property type="match status" value="1"/>
</dbReference>
<evidence type="ECO:0000256" key="1">
    <source>
        <dbReference type="ARBA" id="ARBA00006484"/>
    </source>
</evidence>
<dbReference type="InterPro" id="IPR020904">
    <property type="entry name" value="Sc_DH/Rdtase_CS"/>
</dbReference>
<dbReference type="EMBL" id="FSQX01000001">
    <property type="protein sequence ID" value="SIN72967.1"/>
    <property type="molecule type" value="Genomic_DNA"/>
</dbReference>
<gene>
    <name evidence="4" type="ORF">SAMN05878438_2976</name>
</gene>
<dbReference type="PROSITE" id="PS00061">
    <property type="entry name" value="ADH_SHORT"/>
    <property type="match status" value="1"/>
</dbReference>
<dbReference type="Proteomes" id="UP000185024">
    <property type="component" value="Unassembled WGS sequence"/>
</dbReference>
<keyword evidence="2" id="KW-0560">Oxidoreductase</keyword>
<dbReference type="PANTHER" id="PTHR42760:SF83">
    <property type="entry name" value="(3R)-3-HYDROXYACYL-COA DEHYDROGENASE"/>
    <property type="match status" value="1"/>
</dbReference>
<reference evidence="4 5" key="1">
    <citation type="submission" date="2016-11" db="EMBL/GenBank/DDBJ databases">
        <authorList>
            <person name="Jaros S."/>
            <person name="Januszkiewicz K."/>
            <person name="Wedrychowicz H."/>
        </authorList>
    </citation>
    <scope>NUCLEOTIDE SEQUENCE [LARGE SCALE GENOMIC DNA]</scope>
    <source>
        <strain evidence="4 5">ACAM 239</strain>
    </source>
</reference>
<evidence type="ECO:0000313" key="4">
    <source>
        <dbReference type="EMBL" id="SIN72967.1"/>
    </source>
</evidence>
<protein>
    <submittedName>
        <fullName evidence="4">3-oxoacyl-[acyl-carrier protein] reductase</fullName>
    </submittedName>
</protein>
<organism evidence="4 5">
    <name type="scientific">Vreelandella aquamarina</name>
    <dbReference type="NCBI Taxonomy" id="77097"/>
    <lineage>
        <taxon>Bacteria</taxon>
        <taxon>Pseudomonadati</taxon>
        <taxon>Pseudomonadota</taxon>
        <taxon>Gammaproteobacteria</taxon>
        <taxon>Oceanospirillales</taxon>
        <taxon>Halomonadaceae</taxon>
        <taxon>Vreelandella</taxon>
    </lineage>
</organism>
<evidence type="ECO:0000259" key="3">
    <source>
        <dbReference type="SMART" id="SM00822"/>
    </source>
</evidence>
<dbReference type="InterPro" id="IPR036291">
    <property type="entry name" value="NAD(P)-bd_dom_sf"/>
</dbReference>